<evidence type="ECO:0000313" key="9">
    <source>
        <dbReference type="EMBL" id="KRO13832.1"/>
    </source>
</evidence>
<feature type="transmembrane region" description="Helical" evidence="7">
    <location>
        <begin position="1059"/>
        <end position="1079"/>
    </location>
</feature>
<dbReference type="Gene3D" id="2.60.40.1280">
    <property type="match status" value="1"/>
</dbReference>
<evidence type="ECO:0000256" key="1">
    <source>
        <dbReference type="ARBA" id="ARBA00004168"/>
    </source>
</evidence>
<feature type="compositionally biased region" description="Acidic residues" evidence="6">
    <location>
        <begin position="523"/>
        <end position="536"/>
    </location>
</feature>
<keyword evidence="5" id="KW-0572">Peptidoglycan-anchor</keyword>
<feature type="region of interest" description="Disordered" evidence="6">
    <location>
        <begin position="912"/>
        <end position="1052"/>
    </location>
</feature>
<keyword evidence="7" id="KW-1133">Transmembrane helix</keyword>
<dbReference type="PATRIC" id="fig|942150.3.peg.2046"/>
<feature type="compositionally biased region" description="Pro residues" evidence="6">
    <location>
        <begin position="252"/>
        <end position="261"/>
    </location>
</feature>
<proteinExistence type="predicted"/>
<evidence type="ECO:0000256" key="2">
    <source>
        <dbReference type="ARBA" id="ARBA00022512"/>
    </source>
</evidence>
<evidence type="ECO:0000256" key="4">
    <source>
        <dbReference type="ARBA" id="ARBA00022729"/>
    </source>
</evidence>
<evidence type="ECO:0000259" key="8">
    <source>
        <dbReference type="Pfam" id="PF17961"/>
    </source>
</evidence>
<accession>A0A0R2MJE2</accession>
<keyword evidence="4" id="KW-0732">Signal</keyword>
<reference evidence="9 10" key="1">
    <citation type="journal article" date="2015" name="Genome Announc.">
        <title>Expanding the biotechnology potential of lactobacilli through comparative genomics of 213 strains and associated genera.</title>
        <authorList>
            <person name="Sun Z."/>
            <person name="Harris H.M."/>
            <person name="McCann A."/>
            <person name="Guo C."/>
            <person name="Argimon S."/>
            <person name="Zhang W."/>
            <person name="Yang X."/>
            <person name="Jeffery I.B."/>
            <person name="Cooney J.C."/>
            <person name="Kagawa T.F."/>
            <person name="Liu W."/>
            <person name="Song Y."/>
            <person name="Salvetti E."/>
            <person name="Wrobel A."/>
            <person name="Rasinkangas P."/>
            <person name="Parkhill J."/>
            <person name="Rea M.C."/>
            <person name="O'Sullivan O."/>
            <person name="Ritari J."/>
            <person name="Douillard F.P."/>
            <person name="Paul Ross R."/>
            <person name="Yang R."/>
            <person name="Briner A.E."/>
            <person name="Felis G.E."/>
            <person name="de Vos W.M."/>
            <person name="Barrangou R."/>
            <person name="Klaenhammer T.R."/>
            <person name="Caufield P.W."/>
            <person name="Cui Y."/>
            <person name="Zhang H."/>
            <person name="O'Toole P.W."/>
        </authorList>
    </citation>
    <scope>NUCLEOTIDE SEQUENCE [LARGE SCALE GENOMIC DNA]</scope>
    <source>
        <strain evidence="9 10">LMG 26013</strain>
    </source>
</reference>
<sequence length="1084" mass="115694">MQATGVDVNSAVIKDAQGNTVGHDVQLAPGEYIVNYNWSIPNGVTVRAGDTMTFTLPPNVYIPADDDFTAYTSSGVAIGTVHIGTGSSTGVMTFNRYFQYNPLNRHGWLKINVPVKAPPAAPISMSKTASWVDPKNPTVINWQLTINHNGGTLTNPVIKDTFSSNQKYVAGSVHATAAGQNVAVTASGSLFTNSMTFKLSGAFTSDITLDYQTQTKLPTGAESFNNNANYSDSEGRQANAAATITREAAPSNPGPSEPAPQEPVTMDKSVSWADPHDQSKLNWDITVNAHNNQLINPQIVDHLSDNQAYVPNSAKMTTASGQPILLATSVSGAGRSIVFKAVGTFTTNLYLTYQSAITSTRGLETFTNNANYTDDAGHEASADATIDRTIEPAKPPISMAKAVTWSDPDDQTKLSWNLTISSNGNQLVNPVITDHMSPNQTFIPGSAIAVTATDETIPVTATVDGNEVTFKIPGSYTTDFQLAYQTRTNDPTSAEQFANDAVYEDDAGNQAAANTDIDREITEDSEEPETPGEPEPEVPITMTKAATWLDPNDQTKINWALNIATHGQQLNNPVITDQLSDNQTYVVDSVTARDTTGQIPVIASVNGHQLTFELIGEFSTDVQLAYQTTTNTPTGADAFTNAAVVNDDANHHAEANTSIEREGPTVEPAKDPISLTKTAAWSDPNDQNRINWQLQINTNGNTLKNPVVTDVFSNNQTYVTDSAKAVDADGNQVPTTVTINGQTLTITFTGELSSDLTLTYQTTTNEATGAATFDNAAIVDDDNNNHAEGSSSIDREAPPTVKVPIDVSKEAAWNDPNDMTTINWTIGINANGNTLINPVITDTFSNNQTYVTDSAKAIDEAGQTLPLSVTVTDHTLTFKVAGTVTNDFDLTYQTKTNTANGAAVFDNAVLYTDDNDNDGSATTEIDRPDLVTEPEEPSEPNEPSEPGNPNEPNEPETPGQPTPPVTPTTPSQPGEPEKPGVTEPVKPETKPTEPETTTPVKPSVTEPTKPNAPALSKPVPAAPAVPAQRVRPQIQAKAQPSSTASTSEKLPQTDENHNAMIDTIIGCLAILFGIGLGYLDLRRH</sequence>
<keyword evidence="7" id="KW-0472">Membrane</keyword>
<keyword evidence="2" id="KW-0134">Cell wall</keyword>
<feature type="region of interest" description="Disordered" evidence="6">
    <location>
        <begin position="504"/>
        <end position="539"/>
    </location>
</feature>
<organism evidence="9 10">
    <name type="scientific">Lactiplantibacillus xiangfangensis</name>
    <dbReference type="NCBI Taxonomy" id="942150"/>
    <lineage>
        <taxon>Bacteria</taxon>
        <taxon>Bacillati</taxon>
        <taxon>Bacillota</taxon>
        <taxon>Bacilli</taxon>
        <taxon>Lactobacillales</taxon>
        <taxon>Lactobacillaceae</taxon>
        <taxon>Lactiplantibacillus</taxon>
    </lineage>
</organism>
<feature type="compositionally biased region" description="Low complexity" evidence="6">
    <location>
        <begin position="238"/>
        <end position="249"/>
    </location>
</feature>
<dbReference type="GO" id="GO:0007155">
    <property type="term" value="P:cell adhesion"/>
    <property type="evidence" value="ECO:0007669"/>
    <property type="project" value="InterPro"/>
</dbReference>
<dbReference type="SUPFAM" id="SSF49401">
    <property type="entry name" value="Bacterial adhesins"/>
    <property type="match status" value="7"/>
</dbReference>
<dbReference type="AlphaFoldDB" id="A0A0R2MJE2"/>
<feature type="compositionally biased region" description="Pro residues" evidence="6">
    <location>
        <begin position="958"/>
        <end position="967"/>
    </location>
</feature>
<dbReference type="EMBL" id="JQCL01000035">
    <property type="protein sequence ID" value="KRO13832.1"/>
    <property type="molecule type" value="Genomic_DNA"/>
</dbReference>
<gene>
    <name evidence="9" type="ORF">IV64_GL001970</name>
</gene>
<dbReference type="Pfam" id="PF17961">
    <property type="entry name" value="Big_8"/>
    <property type="match status" value="1"/>
</dbReference>
<evidence type="ECO:0000256" key="3">
    <source>
        <dbReference type="ARBA" id="ARBA00022525"/>
    </source>
</evidence>
<evidence type="ECO:0000256" key="5">
    <source>
        <dbReference type="ARBA" id="ARBA00023088"/>
    </source>
</evidence>
<evidence type="ECO:0000256" key="7">
    <source>
        <dbReference type="SAM" id="Phobius"/>
    </source>
</evidence>
<evidence type="ECO:0000313" key="10">
    <source>
        <dbReference type="Proteomes" id="UP000051783"/>
    </source>
</evidence>
<dbReference type="Proteomes" id="UP000051783">
    <property type="component" value="Unassembled WGS sequence"/>
</dbReference>
<dbReference type="STRING" id="942150.IV64_GL001970"/>
<feature type="region of interest" description="Disordered" evidence="6">
    <location>
        <begin position="218"/>
        <end position="273"/>
    </location>
</feature>
<feature type="compositionally biased region" description="Low complexity" evidence="6">
    <location>
        <begin position="994"/>
        <end position="1032"/>
    </location>
</feature>
<keyword evidence="3" id="KW-0964">Secreted</keyword>
<dbReference type="InterPro" id="IPR008966">
    <property type="entry name" value="Adhesion_dom_sf"/>
</dbReference>
<feature type="compositionally biased region" description="Basic and acidic residues" evidence="6">
    <location>
        <begin position="975"/>
        <end position="993"/>
    </location>
</feature>
<evidence type="ECO:0000256" key="6">
    <source>
        <dbReference type="SAM" id="MobiDB-lite"/>
    </source>
</evidence>
<comment type="caution">
    <text evidence="9">The sequence shown here is derived from an EMBL/GenBank/DDBJ whole genome shotgun (WGS) entry which is preliminary data.</text>
</comment>
<keyword evidence="10" id="KW-1185">Reference proteome</keyword>
<feature type="compositionally biased region" description="Polar residues" evidence="6">
    <location>
        <begin position="1036"/>
        <end position="1050"/>
    </location>
</feature>
<protein>
    <recommendedName>
        <fullName evidence="8">SDR-like Ig domain-containing protein</fullName>
    </recommendedName>
</protein>
<feature type="domain" description="SDR-like Ig" evidence="8">
    <location>
        <begin position="34"/>
        <end position="102"/>
    </location>
</feature>
<dbReference type="Gene3D" id="2.60.40.740">
    <property type="match status" value="6"/>
</dbReference>
<name>A0A0R2MJE2_9LACO</name>
<feature type="compositionally biased region" description="Low complexity" evidence="6">
    <location>
        <begin position="944"/>
        <end position="957"/>
    </location>
</feature>
<comment type="subcellular location">
    <subcellularLocation>
        <location evidence="1">Secreted</location>
        <location evidence="1">Cell wall</location>
        <topology evidence="1">Peptidoglycan-anchor</topology>
    </subcellularLocation>
</comment>
<keyword evidence="7" id="KW-0812">Transmembrane</keyword>
<feature type="compositionally biased region" description="Polar residues" evidence="6">
    <location>
        <begin position="218"/>
        <end position="232"/>
    </location>
</feature>
<dbReference type="InterPro" id="IPR011252">
    <property type="entry name" value="Fibrogen-bd_dom1"/>
</dbReference>
<dbReference type="InterPro" id="IPR041171">
    <property type="entry name" value="SDR_Ig"/>
</dbReference>